<accession>A0A2I0AUW9</accession>
<name>A0A2I0AUW9_9ASPA</name>
<evidence type="ECO:0000313" key="4">
    <source>
        <dbReference type="Proteomes" id="UP000236161"/>
    </source>
</evidence>
<dbReference type="InterPro" id="IPR025558">
    <property type="entry name" value="DUF4283"/>
</dbReference>
<dbReference type="PANTHER" id="PTHR31286:SF179">
    <property type="entry name" value="RNASE H TYPE-1 DOMAIN-CONTAINING PROTEIN"/>
    <property type="match status" value="1"/>
</dbReference>
<evidence type="ECO:0000256" key="1">
    <source>
        <dbReference type="SAM" id="MobiDB-lite"/>
    </source>
</evidence>
<gene>
    <name evidence="3" type="ORF">AXF42_Ash001436</name>
</gene>
<organism evidence="3 4">
    <name type="scientific">Apostasia shenzhenica</name>
    <dbReference type="NCBI Taxonomy" id="1088818"/>
    <lineage>
        <taxon>Eukaryota</taxon>
        <taxon>Viridiplantae</taxon>
        <taxon>Streptophyta</taxon>
        <taxon>Embryophyta</taxon>
        <taxon>Tracheophyta</taxon>
        <taxon>Spermatophyta</taxon>
        <taxon>Magnoliopsida</taxon>
        <taxon>Liliopsida</taxon>
        <taxon>Asparagales</taxon>
        <taxon>Orchidaceae</taxon>
        <taxon>Apostasioideae</taxon>
        <taxon>Apostasia</taxon>
    </lineage>
</organism>
<evidence type="ECO:0000313" key="3">
    <source>
        <dbReference type="EMBL" id="PKA59342.1"/>
    </source>
</evidence>
<proteinExistence type="predicted"/>
<feature type="compositionally biased region" description="Polar residues" evidence="1">
    <location>
        <begin position="207"/>
        <end position="224"/>
    </location>
</feature>
<dbReference type="AlphaFoldDB" id="A0A2I0AUW9"/>
<dbReference type="InterPro" id="IPR040256">
    <property type="entry name" value="At4g02000-like"/>
</dbReference>
<reference evidence="3 4" key="1">
    <citation type="journal article" date="2017" name="Nature">
        <title>The Apostasia genome and the evolution of orchids.</title>
        <authorList>
            <person name="Zhang G.Q."/>
            <person name="Liu K.W."/>
            <person name="Li Z."/>
            <person name="Lohaus R."/>
            <person name="Hsiao Y.Y."/>
            <person name="Niu S.C."/>
            <person name="Wang J.Y."/>
            <person name="Lin Y.C."/>
            <person name="Xu Q."/>
            <person name="Chen L.J."/>
            <person name="Yoshida K."/>
            <person name="Fujiwara S."/>
            <person name="Wang Z.W."/>
            <person name="Zhang Y.Q."/>
            <person name="Mitsuda N."/>
            <person name="Wang M."/>
            <person name="Liu G.H."/>
            <person name="Pecoraro L."/>
            <person name="Huang H.X."/>
            <person name="Xiao X.J."/>
            <person name="Lin M."/>
            <person name="Wu X.Y."/>
            <person name="Wu W.L."/>
            <person name="Chen Y.Y."/>
            <person name="Chang S.B."/>
            <person name="Sakamoto S."/>
            <person name="Ohme-Takagi M."/>
            <person name="Yagi M."/>
            <person name="Zeng S.J."/>
            <person name="Shen C.Y."/>
            <person name="Yeh C.M."/>
            <person name="Luo Y.B."/>
            <person name="Tsai W.C."/>
            <person name="Van de Peer Y."/>
            <person name="Liu Z.J."/>
        </authorList>
    </citation>
    <scope>NUCLEOTIDE SEQUENCE [LARGE SCALE GENOMIC DNA]</scope>
    <source>
        <strain evidence="4">cv. Shenzhen</strain>
        <tissue evidence="3">Stem</tissue>
    </source>
</reference>
<keyword evidence="4" id="KW-1185">Reference proteome</keyword>
<sequence>MAVGKFSLYRPPTSEIRKFFNSLHLLGNFSFGLYDQKHILIHFSDERDLTRVRLRGSYFVNKNPLRIWKWEVGFRPGHESSLASVWLSFPALPVEFRGSLKSLASIFGNPFQVDRSTLNFSRPSMARILVDLDAKKRYPDEIYISVNGKNGYTQKVFIENKPQYFDHCFKLGHSIHTCYFKFPNLRNPPCPPQNGLGKTPLHPTPPSSHDISSNGPCQAQAPQVPSSPKSPLYSNSSPIPIHPIDGLSKATIPQTFLGHSEAH</sequence>
<feature type="region of interest" description="Disordered" evidence="1">
    <location>
        <begin position="191"/>
        <end position="238"/>
    </location>
</feature>
<feature type="compositionally biased region" description="Low complexity" evidence="1">
    <location>
        <begin position="226"/>
        <end position="238"/>
    </location>
</feature>
<dbReference type="PANTHER" id="PTHR31286">
    <property type="entry name" value="GLYCINE-RICH CELL WALL STRUCTURAL PROTEIN 1.8-LIKE"/>
    <property type="match status" value="1"/>
</dbReference>
<feature type="domain" description="DUF4283" evidence="2">
    <location>
        <begin position="3"/>
        <end position="76"/>
    </location>
</feature>
<protein>
    <recommendedName>
        <fullName evidence="2">DUF4283 domain-containing protein</fullName>
    </recommendedName>
</protein>
<dbReference type="Pfam" id="PF14111">
    <property type="entry name" value="DUF4283"/>
    <property type="match status" value="1"/>
</dbReference>
<dbReference type="STRING" id="1088818.A0A2I0AUW9"/>
<dbReference type="OrthoDB" id="1751950at2759"/>
<evidence type="ECO:0000259" key="2">
    <source>
        <dbReference type="Pfam" id="PF14111"/>
    </source>
</evidence>
<dbReference type="Proteomes" id="UP000236161">
    <property type="component" value="Unassembled WGS sequence"/>
</dbReference>
<dbReference type="EMBL" id="KZ451950">
    <property type="protein sequence ID" value="PKA59342.1"/>
    <property type="molecule type" value="Genomic_DNA"/>
</dbReference>